<dbReference type="CDD" id="cd03005">
    <property type="entry name" value="PDI_a_ERp46"/>
    <property type="match status" value="1"/>
</dbReference>
<evidence type="ECO:0000256" key="6">
    <source>
        <dbReference type="SAM" id="SignalP"/>
    </source>
</evidence>
<proteinExistence type="inferred from homology"/>
<evidence type="ECO:0000256" key="1">
    <source>
        <dbReference type="ARBA" id="ARBA00006347"/>
    </source>
</evidence>
<dbReference type="InterPro" id="IPR051063">
    <property type="entry name" value="PDI"/>
</dbReference>
<protein>
    <submittedName>
        <fullName evidence="8">Blast:Thioredoxin domain-containing protein 5</fullName>
    </submittedName>
</protein>
<keyword evidence="4" id="KW-0676">Redox-active center</keyword>
<evidence type="ECO:0000256" key="5">
    <source>
        <dbReference type="RuleBase" id="RU004208"/>
    </source>
</evidence>
<evidence type="ECO:0000256" key="4">
    <source>
        <dbReference type="ARBA" id="ARBA00023284"/>
    </source>
</evidence>
<sequence length="424" mass="47399">MFARSLVPITVCAFFLSPYLSVTVRAEEEAVKNAEKQFAVELDPEKFNQAIQAGNVFVKFFAPWCGHCKRLHPLWEQLAEIMNVEDPKVIIAKVDCTKHQSLCAEHEVTGYPTLRLFKLGEAESVKFKGTRDLPAITDFINHELSTLSEAEQAEQKLQESAGAGAGSVPVANQHLGKVVDLSEDTFAKHVSSGNHFVKFFAPWCSHCQRLAPTWDELAKELKQFSGVTVSKIDCTQYRSVCQDFEVKGYPTLLWIEDGKKIEKYSGARDLPTLKTYVEKMVGVPTEKKESSDTAAQEAAKEKADEEAEKLKPQQLSGEAAFTQAVAEGTAFIKFYAPWCGHCQKLQPTWEQLATETHNAHSGVVIAKVDCTAPENKQICIDEQVEGYPTLFLYKNGQRQDEYEGSRTLPELKAYLKKTIGHDEL</sequence>
<dbReference type="OrthoDB" id="71336at2759"/>
<keyword evidence="3" id="KW-0677">Repeat</keyword>
<feature type="domain" description="Thioredoxin" evidence="7">
    <location>
        <begin position="20"/>
        <end position="145"/>
    </location>
</feature>
<dbReference type="Proteomes" id="UP000268350">
    <property type="component" value="Unassembled WGS sequence"/>
</dbReference>
<dbReference type="Gene3D" id="3.40.30.10">
    <property type="entry name" value="Glutaredoxin"/>
    <property type="match status" value="3"/>
</dbReference>
<dbReference type="InterPro" id="IPR017937">
    <property type="entry name" value="Thioredoxin_CS"/>
</dbReference>
<dbReference type="GO" id="GO:0005783">
    <property type="term" value="C:endoplasmic reticulum"/>
    <property type="evidence" value="ECO:0007669"/>
    <property type="project" value="TreeGrafter"/>
</dbReference>
<dbReference type="OMA" id="TKHQTLC"/>
<dbReference type="PROSITE" id="PS51352">
    <property type="entry name" value="THIOREDOXIN_2"/>
    <property type="match status" value="3"/>
</dbReference>
<organism evidence="8 9">
    <name type="scientific">Drosophila guanche</name>
    <name type="common">Fruit fly</name>
    <dbReference type="NCBI Taxonomy" id="7266"/>
    <lineage>
        <taxon>Eukaryota</taxon>
        <taxon>Metazoa</taxon>
        <taxon>Ecdysozoa</taxon>
        <taxon>Arthropoda</taxon>
        <taxon>Hexapoda</taxon>
        <taxon>Insecta</taxon>
        <taxon>Pterygota</taxon>
        <taxon>Neoptera</taxon>
        <taxon>Endopterygota</taxon>
        <taxon>Diptera</taxon>
        <taxon>Brachycera</taxon>
        <taxon>Muscomorpha</taxon>
        <taxon>Ephydroidea</taxon>
        <taxon>Drosophilidae</taxon>
        <taxon>Drosophila</taxon>
        <taxon>Sophophora</taxon>
    </lineage>
</organism>
<dbReference type="GO" id="GO:0003756">
    <property type="term" value="F:protein disulfide isomerase activity"/>
    <property type="evidence" value="ECO:0007669"/>
    <property type="project" value="InterPro"/>
</dbReference>
<dbReference type="SUPFAM" id="SSF52833">
    <property type="entry name" value="Thioredoxin-like"/>
    <property type="match status" value="3"/>
</dbReference>
<dbReference type="GO" id="GO:0006457">
    <property type="term" value="P:protein folding"/>
    <property type="evidence" value="ECO:0007669"/>
    <property type="project" value="TreeGrafter"/>
</dbReference>
<dbReference type="Pfam" id="PF00085">
    <property type="entry name" value="Thioredoxin"/>
    <property type="match status" value="3"/>
</dbReference>
<dbReference type="STRING" id="7266.A0A3B0K196"/>
<evidence type="ECO:0000256" key="2">
    <source>
        <dbReference type="ARBA" id="ARBA00022729"/>
    </source>
</evidence>
<evidence type="ECO:0000256" key="3">
    <source>
        <dbReference type="ARBA" id="ARBA00022737"/>
    </source>
</evidence>
<dbReference type="AlphaFoldDB" id="A0A3B0K196"/>
<evidence type="ECO:0000313" key="9">
    <source>
        <dbReference type="Proteomes" id="UP000268350"/>
    </source>
</evidence>
<dbReference type="PRINTS" id="PR00421">
    <property type="entry name" value="THIOREDOXIN"/>
</dbReference>
<dbReference type="InterPro" id="IPR005788">
    <property type="entry name" value="PDI_thioredoxin-like_dom"/>
</dbReference>
<accession>A0A3B0K196</accession>
<dbReference type="EMBL" id="OUUW01000003">
    <property type="protein sequence ID" value="SPP78791.1"/>
    <property type="molecule type" value="Genomic_DNA"/>
</dbReference>
<keyword evidence="2 6" id="KW-0732">Signal</keyword>
<feature type="chain" id="PRO_5017398188" evidence="6">
    <location>
        <begin position="27"/>
        <end position="424"/>
    </location>
</feature>
<dbReference type="PANTHER" id="PTHR45672">
    <property type="entry name" value="PROTEIN DISULFIDE-ISOMERASE C17H9.14C-RELATED"/>
    <property type="match status" value="1"/>
</dbReference>
<feature type="domain" description="Thioredoxin" evidence="7">
    <location>
        <begin position="159"/>
        <end position="282"/>
    </location>
</feature>
<dbReference type="FunFam" id="3.40.30.10:FF:000398">
    <property type="entry name" value="Thioredoxin domain-containing protein"/>
    <property type="match status" value="1"/>
</dbReference>
<dbReference type="NCBIfam" id="TIGR01126">
    <property type="entry name" value="pdi_dom"/>
    <property type="match status" value="1"/>
</dbReference>
<reference evidence="9" key="1">
    <citation type="submission" date="2018-01" db="EMBL/GenBank/DDBJ databases">
        <authorList>
            <person name="Alioto T."/>
            <person name="Alioto T."/>
        </authorList>
    </citation>
    <scope>NUCLEOTIDE SEQUENCE [LARGE SCALE GENOMIC DNA]</scope>
</reference>
<dbReference type="PROSITE" id="PS00194">
    <property type="entry name" value="THIOREDOXIN_1"/>
    <property type="match status" value="2"/>
</dbReference>
<comment type="similarity">
    <text evidence="1 5">Belongs to the protein disulfide isomerase family.</text>
</comment>
<evidence type="ECO:0000313" key="8">
    <source>
        <dbReference type="EMBL" id="SPP78791.1"/>
    </source>
</evidence>
<keyword evidence="9" id="KW-1185">Reference proteome</keyword>
<name>A0A3B0K196_DROGU</name>
<dbReference type="InterPro" id="IPR013766">
    <property type="entry name" value="Thioredoxin_domain"/>
</dbReference>
<dbReference type="PANTHER" id="PTHR45672:SF3">
    <property type="entry name" value="THIOREDOXIN DOMAIN-CONTAINING PROTEIN 5"/>
    <property type="match status" value="1"/>
</dbReference>
<gene>
    <name evidence="8" type="ORF">DGUA_6G011517</name>
</gene>
<evidence type="ECO:0000259" key="7">
    <source>
        <dbReference type="PROSITE" id="PS51352"/>
    </source>
</evidence>
<feature type="domain" description="Thioredoxin" evidence="7">
    <location>
        <begin position="288"/>
        <end position="420"/>
    </location>
</feature>
<feature type="signal peptide" evidence="6">
    <location>
        <begin position="1"/>
        <end position="26"/>
    </location>
</feature>
<dbReference type="InterPro" id="IPR036249">
    <property type="entry name" value="Thioredoxin-like_sf"/>
</dbReference>